<dbReference type="EMBL" id="JAEVLS010000002">
    <property type="protein sequence ID" value="MBM0105283.1"/>
    <property type="molecule type" value="Genomic_DNA"/>
</dbReference>
<dbReference type="NCBIfam" id="TIGR02292">
    <property type="entry name" value="ygfB_yecA"/>
    <property type="match status" value="1"/>
</dbReference>
<comment type="caution">
    <text evidence="1">The sequence shown here is derived from an EMBL/GenBank/DDBJ whole genome shotgun (WGS) entry which is preliminary data.</text>
</comment>
<dbReference type="InterPro" id="IPR004027">
    <property type="entry name" value="SEC_C_motif"/>
</dbReference>
<protein>
    <submittedName>
        <fullName evidence="1">UPF0149 family protein</fullName>
    </submittedName>
</protein>
<dbReference type="SUPFAM" id="SSF103642">
    <property type="entry name" value="Sec-C motif"/>
    <property type="match status" value="1"/>
</dbReference>
<reference evidence="1 2" key="1">
    <citation type="journal article" date="2021" name="Int. J. Syst. Evol. Microbiol.">
        <title>Steroidobacter gossypii sp. nov., isolated from soil of cotton cropping field.</title>
        <authorList>
            <person name="Huang R."/>
            <person name="Yang S."/>
            <person name="Zhen C."/>
            <person name="Liu W."/>
        </authorList>
    </citation>
    <scope>NUCLEOTIDE SEQUENCE [LARGE SCALE GENOMIC DNA]</scope>
    <source>
        <strain evidence="1 2">S1-65</strain>
    </source>
</reference>
<dbReference type="Pfam" id="PF03695">
    <property type="entry name" value="UPF0149"/>
    <property type="match status" value="1"/>
</dbReference>
<proteinExistence type="predicted"/>
<keyword evidence="2" id="KW-1185">Reference proteome</keyword>
<dbReference type="PANTHER" id="PTHR33747:SF1">
    <property type="entry name" value="ADENYLATE CYCLASE-ASSOCIATED CAP C-TERMINAL DOMAIN-CONTAINING PROTEIN"/>
    <property type="match status" value="1"/>
</dbReference>
<dbReference type="Gene3D" id="3.10.450.50">
    <property type="match status" value="1"/>
</dbReference>
<accession>A0ABS1WWF3</accession>
<dbReference type="InterPro" id="IPR036255">
    <property type="entry name" value="YgfB-like_sf"/>
</dbReference>
<evidence type="ECO:0000313" key="1">
    <source>
        <dbReference type="EMBL" id="MBM0105283.1"/>
    </source>
</evidence>
<sequence>MTSLTTPLSDDELDKLADFLDALPSPEAMNIEQMDGFFCALIVGPELVMPSEYWPRVLGADAEGAAFETMTQAQSIMELATRHWNTIARTLNEGDIHLPLFLGDEGGEVRGNDWAKGFMDGVMMRLDAWQSFMEDEEEAAAIVPIMALAHEDNPELKSEFEELLREDREDLLELMAEGVAEMYDYFLPMRAQPAPPAQPFVRDQPKVGRNEPCPCGSGKKYKQCCMTQAH</sequence>
<evidence type="ECO:0000313" key="2">
    <source>
        <dbReference type="Proteomes" id="UP000661077"/>
    </source>
</evidence>
<dbReference type="Proteomes" id="UP000661077">
    <property type="component" value="Unassembled WGS sequence"/>
</dbReference>
<dbReference type="SUPFAM" id="SSF101327">
    <property type="entry name" value="YgfB-like"/>
    <property type="match status" value="1"/>
</dbReference>
<dbReference type="RefSeq" id="WP_203167334.1">
    <property type="nucleotide sequence ID" value="NZ_JAEVLS010000002.1"/>
</dbReference>
<dbReference type="Pfam" id="PF02810">
    <property type="entry name" value="SEC-C"/>
    <property type="match status" value="1"/>
</dbReference>
<gene>
    <name evidence="1" type="ORF">JM946_11010</name>
</gene>
<name>A0ABS1WWF3_9GAMM</name>
<organism evidence="1 2">
    <name type="scientific">Steroidobacter gossypii</name>
    <dbReference type="NCBI Taxonomy" id="2805490"/>
    <lineage>
        <taxon>Bacteria</taxon>
        <taxon>Pseudomonadati</taxon>
        <taxon>Pseudomonadota</taxon>
        <taxon>Gammaproteobacteria</taxon>
        <taxon>Steroidobacterales</taxon>
        <taxon>Steroidobacteraceae</taxon>
        <taxon>Steroidobacter</taxon>
    </lineage>
</organism>
<dbReference type="PANTHER" id="PTHR33747">
    <property type="entry name" value="UPF0225 PROTEIN SCO1677"/>
    <property type="match status" value="1"/>
</dbReference>
<dbReference type="InterPro" id="IPR011978">
    <property type="entry name" value="YgfB-like"/>
</dbReference>